<keyword evidence="2" id="KW-0547">Nucleotide-binding</keyword>
<keyword evidence="3" id="KW-1185">Reference proteome</keyword>
<evidence type="ECO:0000313" key="3">
    <source>
        <dbReference type="Proteomes" id="UP000306409"/>
    </source>
</evidence>
<dbReference type="InterPro" id="IPR027417">
    <property type="entry name" value="P-loop_NTPase"/>
</dbReference>
<sequence length="412" mass="47778">MLLKYKVRNFCSFKDEVVFSMKPGKVMSRFEDNVVCINPKLKILKTAVIVGENAGGKTCFMQSLDYLKYLFKLESNQIMLKSLSHNYNVEDSQFFELTVLADNDMIYTYQLEIDAKSLVLERLYIRNSKQEESSNKQIFCTKRIKCEDCKNRDDIKTTTLKISYDIDIEDKYVSKELMSVIESNYDKRFDVAGLTLNYLALVGVNIVKPMVSWINNTLILDLPKDYSLNIYKKLQKDEEDLAIIKTDEFLEIFRLVDSSITAIEVDEEKPFDKTIIVRKTADNNEFRIELNKDSSGTRSFFAWSIQIWKVINKNAVLFADEMDSVLNAILSEKIITLIQGTKHKGQFIFSTHNVLHLNTNNYMKEQLNFITKNSESLSSELYSLADFKDYRYEKADVYDLYLKGILGGVPNE</sequence>
<feature type="domain" description="ATPase AAA-type core" evidence="1">
    <location>
        <begin position="47"/>
        <end position="355"/>
    </location>
</feature>
<evidence type="ECO:0000259" key="1">
    <source>
        <dbReference type="Pfam" id="PF13304"/>
    </source>
</evidence>
<dbReference type="AlphaFoldDB" id="A0A4U7JL54"/>
<dbReference type="SUPFAM" id="SSF52540">
    <property type="entry name" value="P-loop containing nucleoside triphosphate hydrolases"/>
    <property type="match status" value="1"/>
</dbReference>
<dbReference type="Gene3D" id="3.40.50.300">
    <property type="entry name" value="P-loop containing nucleotide triphosphate hydrolases"/>
    <property type="match status" value="1"/>
</dbReference>
<organism evidence="2 3">
    <name type="scientific">Ruminiclostridium herbifermentans</name>
    <dbReference type="NCBI Taxonomy" id="2488810"/>
    <lineage>
        <taxon>Bacteria</taxon>
        <taxon>Bacillati</taxon>
        <taxon>Bacillota</taxon>
        <taxon>Clostridia</taxon>
        <taxon>Eubacteriales</taxon>
        <taxon>Oscillospiraceae</taxon>
        <taxon>Ruminiclostridium</taxon>
    </lineage>
</organism>
<dbReference type="GO" id="GO:0005524">
    <property type="term" value="F:ATP binding"/>
    <property type="evidence" value="ECO:0007669"/>
    <property type="project" value="UniProtKB-KW"/>
</dbReference>
<dbReference type="OrthoDB" id="9809324at2"/>
<proteinExistence type="predicted"/>
<keyword evidence="2" id="KW-0067">ATP-binding</keyword>
<dbReference type="KEGG" id="rher:EHE19_013815"/>
<accession>A0A4U7JL54</accession>
<dbReference type="EMBL" id="CP061336">
    <property type="protein sequence ID" value="QNU65957.1"/>
    <property type="molecule type" value="Genomic_DNA"/>
</dbReference>
<gene>
    <name evidence="2" type="ORF">EHE19_013815</name>
</gene>
<reference evidence="2 3" key="1">
    <citation type="submission" date="2020-09" db="EMBL/GenBank/DDBJ databases">
        <title>Characterization and genome sequencing of Ruminiclostridium sp. nov. MA18.</title>
        <authorList>
            <person name="Rettenmaier R."/>
            <person name="Kowollik M.-L."/>
            <person name="Liebl W."/>
            <person name="Zverlov V."/>
        </authorList>
    </citation>
    <scope>NUCLEOTIDE SEQUENCE [LARGE SCALE GENOMIC DNA]</scope>
    <source>
        <strain evidence="2 3">MA18</strain>
    </source>
</reference>
<dbReference type="PANTHER" id="PTHR40396:SF1">
    <property type="entry name" value="ATPASE AAA-TYPE CORE DOMAIN-CONTAINING PROTEIN"/>
    <property type="match status" value="1"/>
</dbReference>
<protein>
    <submittedName>
        <fullName evidence="2">ATP-binding protein</fullName>
    </submittedName>
</protein>
<evidence type="ECO:0000313" key="2">
    <source>
        <dbReference type="EMBL" id="QNU65957.1"/>
    </source>
</evidence>
<dbReference type="InterPro" id="IPR003959">
    <property type="entry name" value="ATPase_AAA_core"/>
</dbReference>
<dbReference type="Proteomes" id="UP000306409">
    <property type="component" value="Chromosome"/>
</dbReference>
<dbReference type="Pfam" id="PF13304">
    <property type="entry name" value="AAA_21"/>
    <property type="match status" value="1"/>
</dbReference>
<dbReference type="RefSeq" id="WP_137696704.1">
    <property type="nucleotide sequence ID" value="NZ_CP061336.1"/>
</dbReference>
<dbReference type="PANTHER" id="PTHR40396">
    <property type="entry name" value="ATPASE-LIKE PROTEIN"/>
    <property type="match status" value="1"/>
</dbReference>
<name>A0A4U7JL54_9FIRM</name>
<dbReference type="GO" id="GO:0016887">
    <property type="term" value="F:ATP hydrolysis activity"/>
    <property type="evidence" value="ECO:0007669"/>
    <property type="project" value="InterPro"/>
</dbReference>